<evidence type="ECO:0000313" key="2">
    <source>
        <dbReference type="Proteomes" id="UP000828390"/>
    </source>
</evidence>
<evidence type="ECO:0000313" key="1">
    <source>
        <dbReference type="EMBL" id="KAH3798386.1"/>
    </source>
</evidence>
<protein>
    <submittedName>
        <fullName evidence="1">Uncharacterized protein</fullName>
    </submittedName>
</protein>
<reference evidence="1" key="2">
    <citation type="submission" date="2020-11" db="EMBL/GenBank/DDBJ databases">
        <authorList>
            <person name="McCartney M.A."/>
            <person name="Auch B."/>
            <person name="Kono T."/>
            <person name="Mallez S."/>
            <person name="Becker A."/>
            <person name="Gohl D.M."/>
            <person name="Silverstein K.A.T."/>
            <person name="Koren S."/>
            <person name="Bechman K.B."/>
            <person name="Herman A."/>
            <person name="Abrahante J.E."/>
            <person name="Garbe J."/>
        </authorList>
    </citation>
    <scope>NUCLEOTIDE SEQUENCE</scope>
    <source>
        <strain evidence="1">Duluth1</strain>
        <tissue evidence="1">Whole animal</tissue>
    </source>
</reference>
<dbReference type="EMBL" id="JAIWYP010000007">
    <property type="protein sequence ID" value="KAH3798386.1"/>
    <property type="molecule type" value="Genomic_DNA"/>
</dbReference>
<proteinExistence type="predicted"/>
<accession>A0A9D4FKI7</accession>
<dbReference type="Proteomes" id="UP000828390">
    <property type="component" value="Unassembled WGS sequence"/>
</dbReference>
<gene>
    <name evidence="1" type="ORF">DPMN_151985</name>
</gene>
<keyword evidence="2" id="KW-1185">Reference proteome</keyword>
<comment type="caution">
    <text evidence="1">The sequence shown here is derived from an EMBL/GenBank/DDBJ whole genome shotgun (WGS) entry which is preliminary data.</text>
</comment>
<reference evidence="1" key="1">
    <citation type="journal article" date="2019" name="bioRxiv">
        <title>The Genome of the Zebra Mussel, Dreissena polymorpha: A Resource for Invasive Species Research.</title>
        <authorList>
            <person name="McCartney M.A."/>
            <person name="Auch B."/>
            <person name="Kono T."/>
            <person name="Mallez S."/>
            <person name="Zhang Y."/>
            <person name="Obille A."/>
            <person name="Becker A."/>
            <person name="Abrahante J.E."/>
            <person name="Garbe J."/>
            <person name="Badalamenti J.P."/>
            <person name="Herman A."/>
            <person name="Mangelson H."/>
            <person name="Liachko I."/>
            <person name="Sullivan S."/>
            <person name="Sone E.D."/>
            <person name="Koren S."/>
            <person name="Silverstein K.A.T."/>
            <person name="Beckman K.B."/>
            <person name="Gohl D.M."/>
        </authorList>
    </citation>
    <scope>NUCLEOTIDE SEQUENCE</scope>
    <source>
        <strain evidence="1">Duluth1</strain>
        <tissue evidence="1">Whole animal</tissue>
    </source>
</reference>
<dbReference type="AlphaFoldDB" id="A0A9D4FKI7"/>
<organism evidence="1 2">
    <name type="scientific">Dreissena polymorpha</name>
    <name type="common">Zebra mussel</name>
    <name type="synonym">Mytilus polymorpha</name>
    <dbReference type="NCBI Taxonomy" id="45954"/>
    <lineage>
        <taxon>Eukaryota</taxon>
        <taxon>Metazoa</taxon>
        <taxon>Spiralia</taxon>
        <taxon>Lophotrochozoa</taxon>
        <taxon>Mollusca</taxon>
        <taxon>Bivalvia</taxon>
        <taxon>Autobranchia</taxon>
        <taxon>Heteroconchia</taxon>
        <taxon>Euheterodonta</taxon>
        <taxon>Imparidentia</taxon>
        <taxon>Neoheterodontei</taxon>
        <taxon>Myida</taxon>
        <taxon>Dreissenoidea</taxon>
        <taxon>Dreissenidae</taxon>
        <taxon>Dreissena</taxon>
    </lineage>
</organism>
<sequence length="75" mass="8882">MCPGILRKLWSLLRVIWRKGKIPDCWKKAEEIFAPKEKDSRDITLQCRYIADRYIALSNISRFGYGSQKSDEHDH</sequence>
<name>A0A9D4FKI7_DREPO</name>